<dbReference type="STRING" id="103827.A0A158RD35"/>
<dbReference type="WBParaSite" id="TCLT_0000996701-mRNA-1">
    <property type="protein sequence ID" value="TCLT_0000996701-mRNA-1"/>
    <property type="gene ID" value="TCLT_0000996701"/>
</dbReference>
<evidence type="ECO:0000313" key="4">
    <source>
        <dbReference type="WBParaSite" id="TCLT_0000996701-mRNA-1"/>
    </source>
</evidence>
<dbReference type="OrthoDB" id="63989at2759"/>
<dbReference type="SUPFAM" id="SSF50998">
    <property type="entry name" value="Quinoprotein alcohol dehydrogenase-like"/>
    <property type="match status" value="1"/>
</dbReference>
<dbReference type="SMART" id="SM00564">
    <property type="entry name" value="PQQ"/>
    <property type="match status" value="4"/>
</dbReference>
<accession>A0A158RD35</accession>
<dbReference type="InterPro" id="IPR011047">
    <property type="entry name" value="Quinoprotein_ADH-like_sf"/>
</dbReference>
<name>A0A158RD35_THECL</name>
<protein>
    <submittedName>
        <fullName evidence="4">Protein kinase domain-containing protein</fullName>
    </submittedName>
</protein>
<dbReference type="AlphaFoldDB" id="A0A158RD35"/>
<gene>
    <name evidence="2" type="ORF">TCLT_LOCUS9956</name>
</gene>
<organism evidence="4">
    <name type="scientific">Thelazia callipaeda</name>
    <name type="common">Oriental eyeworm</name>
    <name type="synonym">Parasitic nematode</name>
    <dbReference type="NCBI Taxonomy" id="103827"/>
    <lineage>
        <taxon>Eukaryota</taxon>
        <taxon>Metazoa</taxon>
        <taxon>Ecdysozoa</taxon>
        <taxon>Nematoda</taxon>
        <taxon>Chromadorea</taxon>
        <taxon>Rhabditida</taxon>
        <taxon>Spirurina</taxon>
        <taxon>Spiruromorpha</taxon>
        <taxon>Thelazioidea</taxon>
        <taxon>Thelaziidae</taxon>
        <taxon>Thelazia</taxon>
    </lineage>
</organism>
<evidence type="ECO:0000313" key="2">
    <source>
        <dbReference type="EMBL" id="VDN07625.1"/>
    </source>
</evidence>
<sequence>MHTVKRIMFTFNALFLILISSISVADYEDIVRAHSPTVLNGLLFVSTIDGYLKAINLIDGKIKWSLKEDPILISPKAILDNFTFLPDPQDGGLYVLKHGQLMKLPYSIPQLVSASPCRTSDGVFYAGSKKDVWLEIDAVKGLKVGELSLYHTDRQCPLNKNTSVFIGRSEYKLTMVDPKNRNRRWNATFTDYSSHLLPGIDKLAADPSYPYQHFTSTSGGRVLAVNGAEGNLAWDVDVGSLVVAMYLLQKDGLHKLPYTVIGRETLEEFIKVIFSSFSFVLK</sequence>
<dbReference type="OMA" id="YPYQHFT"/>
<dbReference type="Pfam" id="PF13360">
    <property type="entry name" value="PQQ_2"/>
    <property type="match status" value="1"/>
</dbReference>
<feature type="domain" description="Pyrrolo-quinoline quinone repeat" evidence="1">
    <location>
        <begin position="34"/>
        <end position="186"/>
    </location>
</feature>
<dbReference type="Proteomes" id="UP000276776">
    <property type="component" value="Unassembled WGS sequence"/>
</dbReference>
<reference evidence="4" key="1">
    <citation type="submission" date="2016-04" db="UniProtKB">
        <authorList>
            <consortium name="WormBaseParasite"/>
        </authorList>
    </citation>
    <scope>IDENTIFICATION</scope>
</reference>
<dbReference type="Gene3D" id="2.130.10.10">
    <property type="entry name" value="YVTN repeat-like/Quinoprotein amine dehydrogenase"/>
    <property type="match status" value="1"/>
</dbReference>
<dbReference type="InterPro" id="IPR015943">
    <property type="entry name" value="WD40/YVTN_repeat-like_dom_sf"/>
</dbReference>
<dbReference type="EMBL" id="UYYF01004926">
    <property type="protein sequence ID" value="VDN07625.1"/>
    <property type="molecule type" value="Genomic_DNA"/>
</dbReference>
<evidence type="ECO:0000259" key="1">
    <source>
        <dbReference type="Pfam" id="PF13360"/>
    </source>
</evidence>
<dbReference type="InterPro" id="IPR002372">
    <property type="entry name" value="PQQ_rpt_dom"/>
</dbReference>
<reference evidence="2 3" key="2">
    <citation type="submission" date="2018-11" db="EMBL/GenBank/DDBJ databases">
        <authorList>
            <consortium name="Pathogen Informatics"/>
        </authorList>
    </citation>
    <scope>NUCLEOTIDE SEQUENCE [LARGE SCALE GENOMIC DNA]</scope>
</reference>
<dbReference type="InterPro" id="IPR018391">
    <property type="entry name" value="PQQ_b-propeller_rpt"/>
</dbReference>
<dbReference type="CDD" id="cd09769">
    <property type="entry name" value="Luminal_IRE1"/>
    <property type="match status" value="1"/>
</dbReference>
<keyword evidence="3" id="KW-1185">Reference proteome</keyword>
<proteinExistence type="predicted"/>
<evidence type="ECO:0000313" key="3">
    <source>
        <dbReference type="Proteomes" id="UP000276776"/>
    </source>
</evidence>